<comment type="similarity">
    <text evidence="3">Belongs to the Cu-Zn superoxide dismutase family.</text>
</comment>
<dbReference type="GO" id="GO:0005576">
    <property type="term" value="C:extracellular region"/>
    <property type="evidence" value="ECO:0007669"/>
    <property type="project" value="UniProtKB-SubCell"/>
</dbReference>
<reference evidence="10" key="2">
    <citation type="submission" date="2023-06" db="EMBL/GenBank/DDBJ databases">
        <authorList>
            <consortium name="Lawrence Berkeley National Laboratory"/>
            <person name="Haridas S."/>
            <person name="Hensen N."/>
            <person name="Bonometti L."/>
            <person name="Westerberg I."/>
            <person name="Brannstrom I.O."/>
            <person name="Guillou S."/>
            <person name="Cros-Aarteil S."/>
            <person name="Calhoun S."/>
            <person name="Kuo A."/>
            <person name="Mondo S."/>
            <person name="Pangilinan J."/>
            <person name="Riley R."/>
            <person name="LaButti K."/>
            <person name="Andreopoulos B."/>
            <person name="Lipzen A."/>
            <person name="Chen C."/>
            <person name="Yanf M."/>
            <person name="Daum C."/>
            <person name="Ng V."/>
            <person name="Clum A."/>
            <person name="Steindorff A."/>
            <person name="Ohm R."/>
            <person name="Martin F."/>
            <person name="Silar P."/>
            <person name="Natvig D."/>
            <person name="Lalanne C."/>
            <person name="Gautier V."/>
            <person name="Ament-velasquez S.L."/>
            <person name="Kruys A."/>
            <person name="Hutchinson M.I."/>
            <person name="Powell A.J."/>
            <person name="Barry K."/>
            <person name="Miller A.N."/>
            <person name="Grigoriev I.V."/>
            <person name="Debuchy R."/>
            <person name="Gladieux P."/>
            <person name="Thoren M.H."/>
            <person name="Johannesson H."/>
        </authorList>
    </citation>
    <scope>NUCLEOTIDE SEQUENCE</scope>
    <source>
        <strain evidence="10">CBS 232.78</strain>
    </source>
</reference>
<evidence type="ECO:0000256" key="7">
    <source>
        <dbReference type="ARBA" id="ARBA00049204"/>
    </source>
</evidence>
<dbReference type="InterPro" id="IPR053257">
    <property type="entry name" value="Cu-only_SOD"/>
</dbReference>
<feature type="region of interest" description="Disordered" evidence="8">
    <location>
        <begin position="23"/>
        <end position="42"/>
    </location>
</feature>
<name>A0AAE0U838_9PEZI</name>
<keyword evidence="11" id="KW-1185">Reference proteome</keyword>
<keyword evidence="5" id="KW-0964">Secreted</keyword>
<feature type="chain" id="PRO_5042159662" description="superoxide dismutase" evidence="9">
    <location>
        <begin position="21"/>
        <end position="292"/>
    </location>
</feature>
<evidence type="ECO:0000256" key="2">
    <source>
        <dbReference type="ARBA" id="ARBA00004613"/>
    </source>
</evidence>
<evidence type="ECO:0000256" key="3">
    <source>
        <dbReference type="ARBA" id="ARBA00010457"/>
    </source>
</evidence>
<comment type="catalytic activity">
    <reaction evidence="7">
        <text>2 superoxide + 2 H(+) = H2O2 + O2</text>
        <dbReference type="Rhea" id="RHEA:20696"/>
        <dbReference type="ChEBI" id="CHEBI:15378"/>
        <dbReference type="ChEBI" id="CHEBI:15379"/>
        <dbReference type="ChEBI" id="CHEBI:16240"/>
        <dbReference type="ChEBI" id="CHEBI:18421"/>
        <dbReference type="EC" id="1.15.1.1"/>
    </reaction>
</comment>
<comment type="subcellular location">
    <subcellularLocation>
        <location evidence="1">Cell envelope</location>
    </subcellularLocation>
    <subcellularLocation>
        <location evidence="2">Secreted</location>
    </subcellularLocation>
</comment>
<evidence type="ECO:0000256" key="8">
    <source>
        <dbReference type="SAM" id="MobiDB-lite"/>
    </source>
</evidence>
<dbReference type="PANTHER" id="PTHR20910:SF1">
    <property type="entry name" value="SUPEROXIDE DISMUTASE COPPER_ZINC BINDING DOMAIN-CONTAINING PROTEIN"/>
    <property type="match status" value="1"/>
</dbReference>
<accession>A0AAE0U838</accession>
<dbReference type="GO" id="GO:0046872">
    <property type="term" value="F:metal ion binding"/>
    <property type="evidence" value="ECO:0007669"/>
    <property type="project" value="InterPro"/>
</dbReference>
<gene>
    <name evidence="10" type="ORF">B0H63DRAFT_34830</name>
</gene>
<dbReference type="AlphaFoldDB" id="A0AAE0U838"/>
<protein>
    <recommendedName>
        <fullName evidence="4">superoxide dismutase</fullName>
        <ecNumber evidence="4">1.15.1.1</ecNumber>
    </recommendedName>
</protein>
<dbReference type="GO" id="GO:0004784">
    <property type="term" value="F:superoxide dismutase activity"/>
    <property type="evidence" value="ECO:0007669"/>
    <property type="project" value="UniProtKB-EC"/>
</dbReference>
<evidence type="ECO:0000256" key="6">
    <source>
        <dbReference type="ARBA" id="ARBA00022862"/>
    </source>
</evidence>
<comment type="caution">
    <text evidence="10">The sequence shown here is derived from an EMBL/GenBank/DDBJ whole genome shotgun (WGS) entry which is preliminary data.</text>
</comment>
<feature type="signal peptide" evidence="9">
    <location>
        <begin position="1"/>
        <end position="20"/>
    </location>
</feature>
<proteinExistence type="inferred from homology"/>
<feature type="region of interest" description="Disordered" evidence="8">
    <location>
        <begin position="227"/>
        <end position="263"/>
    </location>
</feature>
<evidence type="ECO:0000313" key="11">
    <source>
        <dbReference type="Proteomes" id="UP001285441"/>
    </source>
</evidence>
<dbReference type="EMBL" id="JAULSW010000001">
    <property type="protein sequence ID" value="KAK3394075.1"/>
    <property type="molecule type" value="Genomic_DNA"/>
</dbReference>
<feature type="compositionally biased region" description="Low complexity" evidence="8">
    <location>
        <begin position="253"/>
        <end position="262"/>
    </location>
</feature>
<organism evidence="10 11">
    <name type="scientific">Podospora didyma</name>
    <dbReference type="NCBI Taxonomy" id="330526"/>
    <lineage>
        <taxon>Eukaryota</taxon>
        <taxon>Fungi</taxon>
        <taxon>Dikarya</taxon>
        <taxon>Ascomycota</taxon>
        <taxon>Pezizomycotina</taxon>
        <taxon>Sordariomycetes</taxon>
        <taxon>Sordariomycetidae</taxon>
        <taxon>Sordariales</taxon>
        <taxon>Podosporaceae</taxon>
        <taxon>Podospora</taxon>
    </lineage>
</organism>
<dbReference type="PANTHER" id="PTHR20910">
    <property type="entry name" value="AGAP001623-PA"/>
    <property type="match status" value="1"/>
</dbReference>
<evidence type="ECO:0000256" key="9">
    <source>
        <dbReference type="SAM" id="SignalP"/>
    </source>
</evidence>
<evidence type="ECO:0000313" key="10">
    <source>
        <dbReference type="EMBL" id="KAK3394075.1"/>
    </source>
</evidence>
<reference evidence="10" key="1">
    <citation type="journal article" date="2023" name="Mol. Phylogenet. Evol.">
        <title>Genome-scale phylogeny and comparative genomics of the fungal order Sordariales.</title>
        <authorList>
            <person name="Hensen N."/>
            <person name="Bonometti L."/>
            <person name="Westerberg I."/>
            <person name="Brannstrom I.O."/>
            <person name="Guillou S."/>
            <person name="Cros-Aarteil S."/>
            <person name="Calhoun S."/>
            <person name="Haridas S."/>
            <person name="Kuo A."/>
            <person name="Mondo S."/>
            <person name="Pangilinan J."/>
            <person name="Riley R."/>
            <person name="LaButti K."/>
            <person name="Andreopoulos B."/>
            <person name="Lipzen A."/>
            <person name="Chen C."/>
            <person name="Yan M."/>
            <person name="Daum C."/>
            <person name="Ng V."/>
            <person name="Clum A."/>
            <person name="Steindorff A."/>
            <person name="Ohm R.A."/>
            <person name="Martin F."/>
            <person name="Silar P."/>
            <person name="Natvig D.O."/>
            <person name="Lalanne C."/>
            <person name="Gautier V."/>
            <person name="Ament-Velasquez S.L."/>
            <person name="Kruys A."/>
            <person name="Hutchinson M.I."/>
            <person name="Powell A.J."/>
            <person name="Barry K."/>
            <person name="Miller A.N."/>
            <person name="Grigoriev I.V."/>
            <person name="Debuchy R."/>
            <person name="Gladieux P."/>
            <person name="Hiltunen Thoren M."/>
            <person name="Johannesson H."/>
        </authorList>
    </citation>
    <scope>NUCLEOTIDE SEQUENCE</scope>
    <source>
        <strain evidence="10">CBS 232.78</strain>
    </source>
</reference>
<dbReference type="FunFam" id="2.60.40.200:FF:000007">
    <property type="entry name" value="Cell surface Cu-only superoxide dismutase 5"/>
    <property type="match status" value="1"/>
</dbReference>
<keyword evidence="6" id="KW-0049">Antioxidant</keyword>
<dbReference type="Gene3D" id="2.60.40.200">
    <property type="entry name" value="Superoxide dismutase, copper/zinc binding domain"/>
    <property type="match status" value="1"/>
</dbReference>
<evidence type="ECO:0000256" key="1">
    <source>
        <dbReference type="ARBA" id="ARBA00004196"/>
    </source>
</evidence>
<feature type="compositionally biased region" description="Low complexity" evidence="8">
    <location>
        <begin position="23"/>
        <end position="36"/>
    </location>
</feature>
<sequence length="292" mass="29225">MHLSTSLSLLFAVAGTRVVAQTPSSSSAAAGPTTGQLGDAAPVTNNPPGVVLRAVFPEKAFTTSLFPDGGNIKGEVIAISSPDGDGVLFQVKLSNLPKTGGPFSYHLHVDPVPADGNCTKTLAHLDPYIRGETPVCDKSAPATCQVGDLSGKYGAIPETSDTFSAVYLDKYASTLEGIGAYFGNRSIVIHQASTKARITCASFEVIDTTGTGGVPGEASTCSSAPAASSAVSVPSPSGNVTIPRPSTTPPTPSTSTSASTSPIVTAGSSSLRGMGVGCAGAAAFAAAFMLTL</sequence>
<dbReference type="Proteomes" id="UP001285441">
    <property type="component" value="Unassembled WGS sequence"/>
</dbReference>
<evidence type="ECO:0000256" key="4">
    <source>
        <dbReference type="ARBA" id="ARBA00012682"/>
    </source>
</evidence>
<dbReference type="SUPFAM" id="SSF49329">
    <property type="entry name" value="Cu,Zn superoxide dismutase-like"/>
    <property type="match status" value="1"/>
</dbReference>
<evidence type="ECO:0000256" key="5">
    <source>
        <dbReference type="ARBA" id="ARBA00022525"/>
    </source>
</evidence>
<dbReference type="EC" id="1.15.1.1" evidence="4"/>
<keyword evidence="9" id="KW-0732">Signal</keyword>
<feature type="compositionally biased region" description="Low complexity" evidence="8">
    <location>
        <begin position="227"/>
        <end position="237"/>
    </location>
</feature>
<dbReference type="InterPro" id="IPR036423">
    <property type="entry name" value="SOD-like_Cu/Zn_dom_sf"/>
</dbReference>